<dbReference type="InterPro" id="IPR009071">
    <property type="entry name" value="HMG_box_dom"/>
</dbReference>
<evidence type="ECO:0000259" key="5">
    <source>
        <dbReference type="PROSITE" id="PS50118"/>
    </source>
</evidence>
<reference evidence="6" key="2">
    <citation type="submission" date="2017-10" db="EMBL/GenBank/DDBJ databases">
        <title>Ladona fulva Genome sequencing and assembly.</title>
        <authorList>
            <person name="Murali S."/>
            <person name="Richards S."/>
            <person name="Bandaranaike D."/>
            <person name="Bellair M."/>
            <person name="Blankenburg K."/>
            <person name="Chao H."/>
            <person name="Dinh H."/>
            <person name="Doddapaneni H."/>
            <person name="Dugan-Rocha S."/>
            <person name="Elkadiri S."/>
            <person name="Gnanaolivu R."/>
            <person name="Hernandez B."/>
            <person name="Skinner E."/>
            <person name="Javaid M."/>
            <person name="Lee S."/>
            <person name="Li M."/>
            <person name="Ming W."/>
            <person name="Munidasa M."/>
            <person name="Muniz J."/>
            <person name="Nguyen L."/>
            <person name="Hughes D."/>
            <person name="Osuji N."/>
            <person name="Pu L.-L."/>
            <person name="Puazo M."/>
            <person name="Qu C."/>
            <person name="Quiroz J."/>
            <person name="Raj R."/>
            <person name="Weissenberger G."/>
            <person name="Xin Y."/>
            <person name="Zou X."/>
            <person name="Han Y."/>
            <person name="Worley K."/>
            <person name="Muzny D."/>
            <person name="Gibbs R."/>
        </authorList>
    </citation>
    <scope>NUCLEOTIDE SEQUENCE</scope>
    <source>
        <strain evidence="6">Sampled in the wild</strain>
    </source>
</reference>
<keyword evidence="7" id="KW-1185">Reference proteome</keyword>
<dbReference type="CDD" id="cd21980">
    <property type="entry name" value="HMG-box_HMG20"/>
    <property type="match status" value="1"/>
</dbReference>
<dbReference type="InterPro" id="IPR036910">
    <property type="entry name" value="HMG_box_dom_sf"/>
</dbReference>
<dbReference type="PROSITE" id="PS50118">
    <property type="entry name" value="HMG_BOX_2"/>
    <property type="match status" value="1"/>
</dbReference>
<accession>A0A8K0KJZ2</accession>
<evidence type="ECO:0000256" key="3">
    <source>
        <dbReference type="PROSITE-ProRule" id="PRU00267"/>
    </source>
</evidence>
<dbReference type="AlphaFoldDB" id="A0A8K0KJZ2"/>
<gene>
    <name evidence="6" type="ORF">J437_LFUL011013</name>
</gene>
<organism evidence="6 7">
    <name type="scientific">Ladona fulva</name>
    <name type="common">Scarce chaser dragonfly</name>
    <name type="synonym">Libellula fulva</name>
    <dbReference type="NCBI Taxonomy" id="123851"/>
    <lineage>
        <taxon>Eukaryota</taxon>
        <taxon>Metazoa</taxon>
        <taxon>Ecdysozoa</taxon>
        <taxon>Arthropoda</taxon>
        <taxon>Hexapoda</taxon>
        <taxon>Insecta</taxon>
        <taxon>Pterygota</taxon>
        <taxon>Palaeoptera</taxon>
        <taxon>Odonata</taxon>
        <taxon>Epiprocta</taxon>
        <taxon>Anisoptera</taxon>
        <taxon>Libelluloidea</taxon>
        <taxon>Libellulidae</taxon>
        <taxon>Ladona</taxon>
    </lineage>
</organism>
<evidence type="ECO:0000256" key="1">
    <source>
        <dbReference type="ARBA" id="ARBA00023125"/>
    </source>
</evidence>
<feature type="region of interest" description="Disordered" evidence="4">
    <location>
        <begin position="174"/>
        <end position="234"/>
    </location>
</feature>
<dbReference type="Gene3D" id="1.10.30.10">
    <property type="entry name" value="High mobility group box domain"/>
    <property type="match status" value="1"/>
</dbReference>
<dbReference type="SMART" id="SM00398">
    <property type="entry name" value="HMG"/>
    <property type="match status" value="1"/>
</dbReference>
<name>A0A8K0KJZ2_LADFU</name>
<sequence>MDQLVSGLGNQREEAMNDTNPSNAAPSLPNSNRVVVTVPSPEKQQESFASRPLNVPVVQKLPTGEEKTTDGDSKVRVIWPKGKKRKKTQRDATAPRQPLTGYVRFLNDRREKARAENPNLPFPEITRLLALEWSKLDSVEKQEYLDAAELDRERYLEELNAYKQTEAYRIFTQKQQEKKAAAAASTSSEKGSAAKGSTDGGHSAVTAGNSSCQSGTSGNANLTETNEDRTDADLSTFDIPIFTEEFLDHNKGTS</sequence>
<evidence type="ECO:0000313" key="7">
    <source>
        <dbReference type="Proteomes" id="UP000792457"/>
    </source>
</evidence>
<dbReference type="GO" id="GO:0003677">
    <property type="term" value="F:DNA binding"/>
    <property type="evidence" value="ECO:0007669"/>
    <property type="project" value="UniProtKB-UniRule"/>
</dbReference>
<dbReference type="PANTHER" id="PTHR46040:SF3">
    <property type="entry name" value="HIGH MOBILITY GROUP PROTEIN 2"/>
    <property type="match status" value="1"/>
</dbReference>
<evidence type="ECO:0000256" key="4">
    <source>
        <dbReference type="SAM" id="MobiDB-lite"/>
    </source>
</evidence>
<dbReference type="GO" id="GO:0010468">
    <property type="term" value="P:regulation of gene expression"/>
    <property type="evidence" value="ECO:0007669"/>
    <property type="project" value="TreeGrafter"/>
</dbReference>
<dbReference type="Proteomes" id="UP000792457">
    <property type="component" value="Unassembled WGS sequence"/>
</dbReference>
<reference evidence="6" key="1">
    <citation type="submission" date="2013-04" db="EMBL/GenBank/DDBJ databases">
        <authorList>
            <person name="Qu J."/>
            <person name="Murali S.C."/>
            <person name="Bandaranaike D."/>
            <person name="Bellair M."/>
            <person name="Blankenburg K."/>
            <person name="Chao H."/>
            <person name="Dinh H."/>
            <person name="Doddapaneni H."/>
            <person name="Downs B."/>
            <person name="Dugan-Rocha S."/>
            <person name="Elkadiri S."/>
            <person name="Gnanaolivu R.D."/>
            <person name="Hernandez B."/>
            <person name="Javaid M."/>
            <person name="Jayaseelan J.C."/>
            <person name="Lee S."/>
            <person name="Li M."/>
            <person name="Ming W."/>
            <person name="Munidasa M."/>
            <person name="Muniz J."/>
            <person name="Nguyen L."/>
            <person name="Ongeri F."/>
            <person name="Osuji N."/>
            <person name="Pu L.-L."/>
            <person name="Puazo M."/>
            <person name="Qu C."/>
            <person name="Quiroz J."/>
            <person name="Raj R."/>
            <person name="Weissenberger G."/>
            <person name="Xin Y."/>
            <person name="Zou X."/>
            <person name="Han Y."/>
            <person name="Richards S."/>
            <person name="Worley K."/>
            <person name="Muzny D."/>
            <person name="Gibbs R."/>
        </authorList>
    </citation>
    <scope>NUCLEOTIDE SEQUENCE</scope>
    <source>
        <strain evidence="6">Sampled in the wild</strain>
    </source>
</reference>
<protein>
    <recommendedName>
        <fullName evidence="5">HMG box domain-containing protein</fullName>
    </recommendedName>
</protein>
<feature type="compositionally biased region" description="Polar residues" evidence="4">
    <location>
        <begin position="206"/>
        <end position="224"/>
    </location>
</feature>
<feature type="compositionally biased region" description="Low complexity" evidence="4">
    <location>
        <begin position="181"/>
        <end position="197"/>
    </location>
</feature>
<keyword evidence="1 3" id="KW-0238">DNA-binding</keyword>
<dbReference type="GO" id="GO:0005634">
    <property type="term" value="C:nucleus"/>
    <property type="evidence" value="ECO:0007669"/>
    <property type="project" value="UniProtKB-UniRule"/>
</dbReference>
<dbReference type="EMBL" id="KZ309003">
    <property type="protein sequence ID" value="KAG8236260.1"/>
    <property type="molecule type" value="Genomic_DNA"/>
</dbReference>
<dbReference type="Pfam" id="PF00505">
    <property type="entry name" value="HMG_box"/>
    <property type="match status" value="1"/>
</dbReference>
<proteinExistence type="predicted"/>
<evidence type="ECO:0000256" key="2">
    <source>
        <dbReference type="ARBA" id="ARBA00023242"/>
    </source>
</evidence>
<feature type="compositionally biased region" description="Polar residues" evidence="4">
    <location>
        <begin position="17"/>
        <end position="34"/>
    </location>
</feature>
<comment type="caution">
    <text evidence="6">The sequence shown here is derived from an EMBL/GenBank/DDBJ whole genome shotgun (WGS) entry which is preliminary data.</text>
</comment>
<feature type="DNA-binding region" description="HMG box" evidence="3">
    <location>
        <begin position="95"/>
        <end position="163"/>
    </location>
</feature>
<feature type="region of interest" description="Disordered" evidence="4">
    <location>
        <begin position="1"/>
        <end position="74"/>
    </location>
</feature>
<evidence type="ECO:0000313" key="6">
    <source>
        <dbReference type="EMBL" id="KAG8236260.1"/>
    </source>
</evidence>
<keyword evidence="2 3" id="KW-0539">Nucleus</keyword>
<feature type="compositionally biased region" description="Basic and acidic residues" evidence="4">
    <location>
        <begin position="63"/>
        <end position="74"/>
    </location>
</feature>
<dbReference type="InterPro" id="IPR051965">
    <property type="entry name" value="ChromReg_NeuronalGeneExpr"/>
</dbReference>
<dbReference type="SUPFAM" id="SSF47095">
    <property type="entry name" value="HMG-box"/>
    <property type="match status" value="1"/>
</dbReference>
<dbReference type="PANTHER" id="PTHR46040">
    <property type="entry name" value="HIGH MOBILITY GROUP PROTEIN 2"/>
    <property type="match status" value="1"/>
</dbReference>
<feature type="domain" description="HMG box" evidence="5">
    <location>
        <begin position="95"/>
        <end position="163"/>
    </location>
</feature>
<dbReference type="OrthoDB" id="3213154at2759"/>